<dbReference type="GO" id="GO:0006355">
    <property type="term" value="P:regulation of DNA-templated transcription"/>
    <property type="evidence" value="ECO:0007669"/>
    <property type="project" value="InterPro"/>
</dbReference>
<keyword evidence="4" id="KW-0805">Transcription regulation</keyword>
<evidence type="ECO:0000256" key="4">
    <source>
        <dbReference type="ARBA" id="ARBA00023015"/>
    </source>
</evidence>
<keyword evidence="2 8" id="KW-0597">Phosphoprotein</keyword>
<dbReference type="GO" id="GO:0005829">
    <property type="term" value="C:cytosol"/>
    <property type="evidence" value="ECO:0007669"/>
    <property type="project" value="TreeGrafter"/>
</dbReference>
<comment type="caution">
    <text evidence="12">The sequence shown here is derived from an EMBL/GenBank/DDBJ whole genome shotgun (WGS) entry which is preliminary data.</text>
</comment>
<evidence type="ECO:0000256" key="7">
    <source>
        <dbReference type="ARBA" id="ARBA00024867"/>
    </source>
</evidence>
<sequence>MKILVVEDEVQLLESIAEGLRLSGYVVDTADNGRDGEELCYTESYDLMILDINLPGMDGFEVLKKVREYNKTLNIILLTARSDVSDRVKGLDFGANDYMVKPFYFAELEARIRSLLRRKAIQTEAVLCCGALSFDTLKRRAYVGEEELKLTKKELGILEYLLLNMGSHVTQYEILEHVWGDEVDSFSNTVRVHMASLRKKIKTATGQNLIENVIGKGYMIDEDQ</sequence>
<dbReference type="Proteomes" id="UP000434409">
    <property type="component" value="Unassembled WGS sequence"/>
</dbReference>
<dbReference type="InterPro" id="IPR039420">
    <property type="entry name" value="WalR-like"/>
</dbReference>
<dbReference type="FunFam" id="3.40.50.2300:FF:000001">
    <property type="entry name" value="DNA-binding response regulator PhoB"/>
    <property type="match status" value="1"/>
</dbReference>
<evidence type="ECO:0000259" key="10">
    <source>
        <dbReference type="PROSITE" id="PS50110"/>
    </source>
</evidence>
<dbReference type="EMBL" id="VULY01000018">
    <property type="protein sequence ID" value="MSR94251.1"/>
    <property type="molecule type" value="Genomic_DNA"/>
</dbReference>
<dbReference type="InterPro" id="IPR011006">
    <property type="entry name" value="CheY-like_superfamily"/>
</dbReference>
<reference evidence="12 13" key="1">
    <citation type="submission" date="2019-08" db="EMBL/GenBank/DDBJ databases">
        <title>In-depth cultivation of the pig gut microbiome towards novel bacterial diversity and tailored functional studies.</title>
        <authorList>
            <person name="Wylensek D."/>
            <person name="Hitch T.C.A."/>
            <person name="Clavel T."/>
        </authorList>
    </citation>
    <scope>NUCLEOTIDE SEQUENCE [LARGE SCALE GENOMIC DNA]</scope>
    <source>
        <strain evidence="12 13">68-1-5</strain>
    </source>
</reference>
<dbReference type="GO" id="GO:0032993">
    <property type="term" value="C:protein-DNA complex"/>
    <property type="evidence" value="ECO:0007669"/>
    <property type="project" value="TreeGrafter"/>
</dbReference>
<evidence type="ECO:0000259" key="11">
    <source>
        <dbReference type="PROSITE" id="PS51755"/>
    </source>
</evidence>
<dbReference type="GO" id="GO:0000976">
    <property type="term" value="F:transcription cis-regulatory region binding"/>
    <property type="evidence" value="ECO:0007669"/>
    <property type="project" value="TreeGrafter"/>
</dbReference>
<name>A0A6N7USW3_9FIRM</name>
<dbReference type="Pfam" id="PF00072">
    <property type="entry name" value="Response_reg"/>
    <property type="match status" value="1"/>
</dbReference>
<proteinExistence type="predicted"/>
<dbReference type="PANTHER" id="PTHR48111">
    <property type="entry name" value="REGULATOR OF RPOS"/>
    <property type="match status" value="1"/>
</dbReference>
<comment type="function">
    <text evidence="7">May play the central regulatory role in sporulation. It may be an element of the effector pathway responsible for the activation of sporulation genes in response to nutritional stress. Spo0A may act in concert with spo0H (a sigma factor) to control the expression of some genes that are critical to the sporulation process.</text>
</comment>
<dbReference type="SMART" id="SM00448">
    <property type="entry name" value="REC"/>
    <property type="match status" value="1"/>
</dbReference>
<evidence type="ECO:0000256" key="5">
    <source>
        <dbReference type="ARBA" id="ARBA00023125"/>
    </source>
</evidence>
<protein>
    <recommendedName>
        <fullName evidence="1">Stage 0 sporulation protein A homolog</fullName>
    </recommendedName>
</protein>
<dbReference type="Pfam" id="PF00486">
    <property type="entry name" value="Trans_reg_C"/>
    <property type="match status" value="1"/>
</dbReference>
<feature type="modified residue" description="4-aspartylphosphate" evidence="8">
    <location>
        <position position="51"/>
    </location>
</feature>
<organism evidence="12 13">
    <name type="scientific">Suipraeoptans intestinalis</name>
    <dbReference type="NCBI Taxonomy" id="2606628"/>
    <lineage>
        <taxon>Bacteria</taxon>
        <taxon>Bacillati</taxon>
        <taxon>Bacillota</taxon>
        <taxon>Clostridia</taxon>
        <taxon>Lachnospirales</taxon>
        <taxon>Lachnospiraceae</taxon>
        <taxon>Suipraeoptans</taxon>
    </lineage>
</organism>
<dbReference type="InterPro" id="IPR036388">
    <property type="entry name" value="WH-like_DNA-bd_sf"/>
</dbReference>
<evidence type="ECO:0000256" key="2">
    <source>
        <dbReference type="ARBA" id="ARBA00022553"/>
    </source>
</evidence>
<keyword evidence="6" id="KW-0804">Transcription</keyword>
<dbReference type="CDD" id="cd00383">
    <property type="entry name" value="trans_reg_C"/>
    <property type="match status" value="1"/>
</dbReference>
<evidence type="ECO:0000256" key="8">
    <source>
        <dbReference type="PROSITE-ProRule" id="PRU00169"/>
    </source>
</evidence>
<dbReference type="PROSITE" id="PS50110">
    <property type="entry name" value="RESPONSE_REGULATORY"/>
    <property type="match status" value="1"/>
</dbReference>
<dbReference type="Gene3D" id="1.10.10.10">
    <property type="entry name" value="Winged helix-like DNA-binding domain superfamily/Winged helix DNA-binding domain"/>
    <property type="match status" value="1"/>
</dbReference>
<dbReference type="RefSeq" id="WP_154477767.1">
    <property type="nucleotide sequence ID" value="NZ_JAQYBV010000004.1"/>
</dbReference>
<evidence type="ECO:0000256" key="1">
    <source>
        <dbReference type="ARBA" id="ARBA00018672"/>
    </source>
</evidence>
<dbReference type="GO" id="GO:0000156">
    <property type="term" value="F:phosphorelay response regulator activity"/>
    <property type="evidence" value="ECO:0007669"/>
    <property type="project" value="TreeGrafter"/>
</dbReference>
<feature type="domain" description="Response regulatory" evidence="10">
    <location>
        <begin position="2"/>
        <end position="116"/>
    </location>
</feature>
<evidence type="ECO:0000313" key="13">
    <source>
        <dbReference type="Proteomes" id="UP000434409"/>
    </source>
</evidence>
<dbReference type="AlphaFoldDB" id="A0A6N7USW3"/>
<dbReference type="CDD" id="cd17624">
    <property type="entry name" value="REC_OmpR_PmrA-like"/>
    <property type="match status" value="1"/>
</dbReference>
<dbReference type="Gene3D" id="6.10.250.690">
    <property type="match status" value="1"/>
</dbReference>
<evidence type="ECO:0000256" key="6">
    <source>
        <dbReference type="ARBA" id="ARBA00023163"/>
    </source>
</evidence>
<feature type="DNA-binding region" description="OmpR/PhoB-type" evidence="9">
    <location>
        <begin position="124"/>
        <end position="222"/>
    </location>
</feature>
<evidence type="ECO:0000256" key="3">
    <source>
        <dbReference type="ARBA" id="ARBA00023012"/>
    </source>
</evidence>
<dbReference type="PROSITE" id="PS51755">
    <property type="entry name" value="OMPR_PHOB"/>
    <property type="match status" value="1"/>
</dbReference>
<dbReference type="InterPro" id="IPR001867">
    <property type="entry name" value="OmpR/PhoB-type_DNA-bd"/>
</dbReference>
<dbReference type="SUPFAM" id="SSF52172">
    <property type="entry name" value="CheY-like"/>
    <property type="match status" value="1"/>
</dbReference>
<feature type="domain" description="OmpR/PhoB-type" evidence="11">
    <location>
        <begin position="124"/>
        <end position="222"/>
    </location>
</feature>
<keyword evidence="5 9" id="KW-0238">DNA-binding</keyword>
<dbReference type="InterPro" id="IPR001789">
    <property type="entry name" value="Sig_transdc_resp-reg_receiver"/>
</dbReference>
<evidence type="ECO:0000256" key="9">
    <source>
        <dbReference type="PROSITE-ProRule" id="PRU01091"/>
    </source>
</evidence>
<gene>
    <name evidence="12" type="ORF">FYJ34_08270</name>
</gene>
<dbReference type="SMART" id="SM00862">
    <property type="entry name" value="Trans_reg_C"/>
    <property type="match status" value="1"/>
</dbReference>
<dbReference type="PANTHER" id="PTHR48111:SF36">
    <property type="entry name" value="TRANSCRIPTIONAL REGULATORY PROTEIN CUTR"/>
    <property type="match status" value="1"/>
</dbReference>
<dbReference type="Gene3D" id="3.40.50.2300">
    <property type="match status" value="1"/>
</dbReference>
<keyword evidence="13" id="KW-1185">Reference proteome</keyword>
<evidence type="ECO:0000313" key="12">
    <source>
        <dbReference type="EMBL" id="MSR94251.1"/>
    </source>
</evidence>
<accession>A0A6N7USW3</accession>
<keyword evidence="3" id="KW-0902">Two-component regulatory system</keyword>